<name>A0ABV4BPM7_9CLOT</name>
<keyword evidence="2" id="KW-0472">Membrane</keyword>
<keyword evidence="1" id="KW-0175">Coiled coil</keyword>
<reference evidence="3 4" key="1">
    <citation type="submission" date="2024-08" db="EMBL/GenBank/DDBJ databases">
        <title>Clostridium lapicellarii sp. nov., and Clostridium renhuaiense sp. nov., two species isolated from the mud in a fermentation cellar used for producing sauce-flavour Chinese liquors.</title>
        <authorList>
            <person name="Yang F."/>
            <person name="Wang H."/>
            <person name="Chen L.Q."/>
            <person name="Zhou N."/>
            <person name="Lu J.J."/>
            <person name="Pu X.X."/>
            <person name="Wan B."/>
            <person name="Wang L."/>
            <person name="Liu S.J."/>
        </authorList>
    </citation>
    <scope>NUCLEOTIDE SEQUENCE [LARGE SCALE GENOMIC DNA]</scope>
    <source>
        <strain evidence="3 4">MT-5</strain>
    </source>
</reference>
<evidence type="ECO:0000313" key="4">
    <source>
        <dbReference type="Proteomes" id="UP001564657"/>
    </source>
</evidence>
<dbReference type="Proteomes" id="UP001564657">
    <property type="component" value="Unassembled WGS sequence"/>
</dbReference>
<comment type="caution">
    <text evidence="3">The sequence shown here is derived from an EMBL/GenBank/DDBJ whole genome shotgun (WGS) entry which is preliminary data.</text>
</comment>
<evidence type="ECO:0000256" key="2">
    <source>
        <dbReference type="SAM" id="Phobius"/>
    </source>
</evidence>
<evidence type="ECO:0000256" key="1">
    <source>
        <dbReference type="SAM" id="Coils"/>
    </source>
</evidence>
<dbReference type="InterPro" id="IPR027981">
    <property type="entry name" value="DUF4446"/>
</dbReference>
<dbReference type="EMBL" id="JBGEWD010000010">
    <property type="protein sequence ID" value="MEY8000737.1"/>
    <property type="molecule type" value="Genomic_DNA"/>
</dbReference>
<accession>A0ABV4BPM7</accession>
<gene>
    <name evidence="3" type="ORF">AB8U03_11095</name>
</gene>
<dbReference type="RefSeq" id="WP_369704628.1">
    <property type="nucleotide sequence ID" value="NZ_JBGEWD010000010.1"/>
</dbReference>
<organism evidence="3 4">
    <name type="scientific">Clostridium moutaii</name>
    <dbReference type="NCBI Taxonomy" id="3240932"/>
    <lineage>
        <taxon>Bacteria</taxon>
        <taxon>Bacillati</taxon>
        <taxon>Bacillota</taxon>
        <taxon>Clostridia</taxon>
        <taxon>Eubacteriales</taxon>
        <taxon>Clostridiaceae</taxon>
        <taxon>Clostridium</taxon>
    </lineage>
</organism>
<dbReference type="Pfam" id="PF14584">
    <property type="entry name" value="DUF4446"/>
    <property type="match status" value="1"/>
</dbReference>
<proteinExistence type="predicted"/>
<keyword evidence="4" id="KW-1185">Reference proteome</keyword>
<protein>
    <submittedName>
        <fullName evidence="3">DUF4446 family protein</fullName>
    </submittedName>
</protein>
<keyword evidence="2" id="KW-1133">Transmembrane helix</keyword>
<sequence length="167" mass="19463">MQNIINLMNSLQLYVVIGLFVVAIILIIMNVIIFKSLNRLEKRYKRLMRGSNNKNLEELIIKYLDNIDNVKKESEDIKKLYDNLSLRIKYCIQKISIIRYRAFEDVGSDLSFSIALLDEKNDGVIITGIYGRDESTTYAKPIDSGMSRYELSQEEKQVLEECINKRI</sequence>
<feature type="transmembrane region" description="Helical" evidence="2">
    <location>
        <begin position="12"/>
        <end position="34"/>
    </location>
</feature>
<evidence type="ECO:0000313" key="3">
    <source>
        <dbReference type="EMBL" id="MEY8000737.1"/>
    </source>
</evidence>
<feature type="coiled-coil region" evidence="1">
    <location>
        <begin position="37"/>
        <end position="87"/>
    </location>
</feature>
<keyword evidence="2" id="KW-0812">Transmembrane</keyword>